<feature type="region of interest" description="Disordered" evidence="2">
    <location>
        <begin position="105"/>
        <end position="134"/>
    </location>
</feature>
<dbReference type="EMBL" id="LASV01000168">
    <property type="protein sequence ID" value="KKA21794.1"/>
    <property type="molecule type" value="Genomic_DNA"/>
</dbReference>
<dbReference type="GeneID" id="25316541"/>
<feature type="coiled-coil region" evidence="1">
    <location>
        <begin position="333"/>
        <end position="365"/>
    </location>
</feature>
<feature type="compositionally biased region" description="Low complexity" evidence="2">
    <location>
        <begin position="19"/>
        <end position="44"/>
    </location>
</feature>
<dbReference type="RefSeq" id="XP_013328406.1">
    <property type="nucleotide sequence ID" value="XM_013472952.1"/>
</dbReference>
<accession>A0A0F4YU83</accession>
<feature type="region of interest" description="Disordered" evidence="2">
    <location>
        <begin position="19"/>
        <end position="63"/>
    </location>
</feature>
<feature type="region of interest" description="Disordered" evidence="2">
    <location>
        <begin position="266"/>
        <end position="285"/>
    </location>
</feature>
<evidence type="ECO:0000256" key="2">
    <source>
        <dbReference type="SAM" id="MobiDB-lite"/>
    </source>
</evidence>
<dbReference type="GO" id="GO:0005763">
    <property type="term" value="C:mitochondrial small ribosomal subunit"/>
    <property type="evidence" value="ECO:0007669"/>
    <property type="project" value="TreeGrafter"/>
</dbReference>
<dbReference type="GO" id="GO:0032543">
    <property type="term" value="P:mitochondrial translation"/>
    <property type="evidence" value="ECO:0007669"/>
    <property type="project" value="TreeGrafter"/>
</dbReference>
<dbReference type="PANTHER" id="PTHR28158">
    <property type="entry name" value="37S RIBOSOMAL PROTEIN S35, MITOCHONDRIAL"/>
    <property type="match status" value="1"/>
</dbReference>
<feature type="compositionally biased region" description="Polar residues" evidence="2">
    <location>
        <begin position="45"/>
        <end position="63"/>
    </location>
</feature>
<dbReference type="InterPro" id="IPR021036">
    <property type="entry name" value="Ribosomal_mS45"/>
</dbReference>
<dbReference type="OrthoDB" id="10052321at2759"/>
<dbReference type="Proteomes" id="UP000053958">
    <property type="component" value="Unassembled WGS sequence"/>
</dbReference>
<evidence type="ECO:0000313" key="4">
    <source>
        <dbReference type="Proteomes" id="UP000053958"/>
    </source>
</evidence>
<proteinExistence type="predicted"/>
<comment type="caution">
    <text evidence="3">The sequence shown here is derived from an EMBL/GenBank/DDBJ whole genome shotgun (WGS) entry which is preliminary data.</text>
</comment>
<dbReference type="STRING" id="1408163.A0A0F4YU83"/>
<dbReference type="AlphaFoldDB" id="A0A0F4YU83"/>
<dbReference type="GO" id="GO:0003735">
    <property type="term" value="F:structural constituent of ribosome"/>
    <property type="evidence" value="ECO:0007669"/>
    <property type="project" value="TreeGrafter"/>
</dbReference>
<organism evidence="3 4">
    <name type="scientific">Rasamsonia emersonii (strain ATCC 16479 / CBS 393.64 / IMI 116815)</name>
    <dbReference type="NCBI Taxonomy" id="1408163"/>
    <lineage>
        <taxon>Eukaryota</taxon>
        <taxon>Fungi</taxon>
        <taxon>Dikarya</taxon>
        <taxon>Ascomycota</taxon>
        <taxon>Pezizomycotina</taxon>
        <taxon>Eurotiomycetes</taxon>
        <taxon>Eurotiomycetidae</taxon>
        <taxon>Eurotiales</taxon>
        <taxon>Trichocomaceae</taxon>
        <taxon>Rasamsonia</taxon>
    </lineage>
</organism>
<evidence type="ECO:0000256" key="1">
    <source>
        <dbReference type="SAM" id="Coils"/>
    </source>
</evidence>
<keyword evidence="4" id="KW-1185">Reference proteome</keyword>
<feature type="region of interest" description="Disordered" evidence="2">
    <location>
        <begin position="387"/>
        <end position="424"/>
    </location>
</feature>
<dbReference type="Pfam" id="PF12298">
    <property type="entry name" value="Bot1p"/>
    <property type="match status" value="1"/>
</dbReference>
<sequence>MPPRVNSSRVTNSLLPYISASSTSSSSSSSSSSVSLLQNPSHSSPLLSNCKSQCSQRPFSSSFTPQTRLRSRMFEWLNGEGAALKHHIPGSTNYLTDLKERNSAARARENALKDPSNAGEAEEETAPAGGNRPFPLNPAFVSEPILSEALRNEIYKRVVEQKKSVRSVSVEFGVDMRRVAAVVRLVELEKRWRKQGKPLALPYARAIHEMVPTTPLAEPGQRQKPHESINDLPVHRLTDPQIFWPVSESRQFTRVDAGRVFSGAPAVEHDKEPPVNLEDPSETTSKLMRNPKQIERVGKGDEEHEVLLPADCRIPHPHLVTFERDRLENPGEHRERMQRYEERLREVEEAEQERRRQAKEQLEKRITKVQPEGSRFEFRFKDVVVSKETTGPDGRGTAAPGHRYGVPLEDRKKGHVKIPTKVEV</sequence>
<dbReference type="PANTHER" id="PTHR28158:SF1">
    <property type="entry name" value="SMALL RIBOSOMAL SUBUNIT PROTEIN MS45"/>
    <property type="match status" value="1"/>
</dbReference>
<name>A0A0F4YU83_RASE3</name>
<reference evidence="3 4" key="1">
    <citation type="submission" date="2015-04" db="EMBL/GenBank/DDBJ databases">
        <authorList>
            <person name="Heijne W.H."/>
            <person name="Fedorova N.D."/>
            <person name="Nierman W.C."/>
            <person name="Vollebregt A.W."/>
            <person name="Zhao Z."/>
            <person name="Wu L."/>
            <person name="Kumar M."/>
            <person name="Stam H."/>
            <person name="van den Berg M.A."/>
            <person name="Pel H.J."/>
        </authorList>
    </citation>
    <scope>NUCLEOTIDE SEQUENCE [LARGE SCALE GENOMIC DNA]</scope>
    <source>
        <strain evidence="3 4">CBS 393.64</strain>
    </source>
</reference>
<gene>
    <name evidence="3" type="ORF">T310_4193</name>
</gene>
<keyword evidence="1" id="KW-0175">Coiled coil</keyword>
<protein>
    <recommendedName>
        <fullName evidence="5">37S ribosomal protein S35, mitochondrial</fullName>
    </recommendedName>
</protein>
<evidence type="ECO:0000313" key="3">
    <source>
        <dbReference type="EMBL" id="KKA21794.1"/>
    </source>
</evidence>
<evidence type="ECO:0008006" key="5">
    <source>
        <dbReference type="Google" id="ProtNLM"/>
    </source>
</evidence>